<dbReference type="Gene3D" id="3.30.460.10">
    <property type="entry name" value="Beta Polymerase, domain 2"/>
    <property type="match status" value="1"/>
</dbReference>
<dbReference type="GO" id="GO:0016779">
    <property type="term" value="F:nucleotidyltransferase activity"/>
    <property type="evidence" value="ECO:0007669"/>
    <property type="project" value="InterPro"/>
</dbReference>
<comment type="caution">
    <text evidence="3">The sequence shown here is derived from an EMBL/GenBank/DDBJ whole genome shotgun (WGS) entry which is preliminary data.</text>
</comment>
<dbReference type="EMBL" id="SAYU02000028">
    <property type="protein sequence ID" value="NHA68405.1"/>
    <property type="molecule type" value="Genomic_DNA"/>
</dbReference>
<reference evidence="3" key="1">
    <citation type="submission" date="2020-03" db="EMBL/GenBank/DDBJ databases">
        <title>Phycicoccus flavus sp. nov., a novel endophytic actinobacterium isolated from branch of Kandelia candel.</title>
        <authorList>
            <person name="Tuo L."/>
        </authorList>
    </citation>
    <scope>NUCLEOTIDE SEQUENCE</scope>
    <source>
        <strain evidence="3">CMS6Z-2</strain>
    </source>
</reference>
<dbReference type="Pfam" id="PF01909">
    <property type="entry name" value="NTP_transf_2"/>
    <property type="match status" value="1"/>
</dbReference>
<feature type="region of interest" description="Disordered" evidence="1">
    <location>
        <begin position="269"/>
        <end position="292"/>
    </location>
</feature>
<dbReference type="SUPFAM" id="SSF81301">
    <property type="entry name" value="Nucleotidyltransferase"/>
    <property type="match status" value="1"/>
</dbReference>
<evidence type="ECO:0000313" key="4">
    <source>
        <dbReference type="Proteomes" id="UP000287866"/>
    </source>
</evidence>
<dbReference type="RefSeq" id="WP_165566547.1">
    <property type="nucleotide sequence ID" value="NZ_SAYU02000028.1"/>
</dbReference>
<evidence type="ECO:0000313" key="3">
    <source>
        <dbReference type="EMBL" id="NHA68405.1"/>
    </source>
</evidence>
<dbReference type="CDD" id="cd05403">
    <property type="entry name" value="NT_KNTase_like"/>
    <property type="match status" value="1"/>
</dbReference>
<accession>A0A8T6R6F3</accession>
<sequence length="292" mass="31100">MSAGRAVPPRLAPLLERLVDAAREDPRVTAAWLGGSLARGTADDWSDIDLHLGVEDLGAFDAAAWLGAVTPLVLADPIPGVPHSLVAVTPDWVHVDVVAHEADALPDPARPVRVLLDRTGGLADTVGEPVGFGEPTFPDDDVRLFFYVLGASVAAVRREETQPLAHGAAAMRDQLLVRIMLAENGVRKSDGARRMRRYLTDEQVDALCALPPVGVDPTARPDVLAAVAREYLVRARRLAVRTGAEWPHALEAATLRLWAEELGVDLGAGHPGVDGGRTSDAPTRRAGTHEGR</sequence>
<evidence type="ECO:0000256" key="1">
    <source>
        <dbReference type="SAM" id="MobiDB-lite"/>
    </source>
</evidence>
<dbReference type="InterPro" id="IPR002934">
    <property type="entry name" value="Polymerase_NTP_transf_dom"/>
</dbReference>
<organism evidence="3 4">
    <name type="scientific">Phycicoccus flavus</name>
    <dbReference type="NCBI Taxonomy" id="2502783"/>
    <lineage>
        <taxon>Bacteria</taxon>
        <taxon>Bacillati</taxon>
        <taxon>Actinomycetota</taxon>
        <taxon>Actinomycetes</taxon>
        <taxon>Micrococcales</taxon>
        <taxon>Intrasporangiaceae</taxon>
        <taxon>Phycicoccus</taxon>
    </lineage>
</organism>
<feature type="domain" description="Polymerase nucleotidyl transferase" evidence="2">
    <location>
        <begin position="16"/>
        <end position="50"/>
    </location>
</feature>
<protein>
    <submittedName>
        <fullName evidence="3">Nucleotidyltransferase domain-containing protein</fullName>
    </submittedName>
</protein>
<name>A0A8T6R6F3_9MICO</name>
<keyword evidence="4" id="KW-1185">Reference proteome</keyword>
<dbReference type="Proteomes" id="UP000287866">
    <property type="component" value="Unassembled WGS sequence"/>
</dbReference>
<gene>
    <name evidence="3" type="ORF">EPD83_010125</name>
</gene>
<proteinExistence type="predicted"/>
<evidence type="ECO:0000259" key="2">
    <source>
        <dbReference type="Pfam" id="PF01909"/>
    </source>
</evidence>
<dbReference type="AlphaFoldDB" id="A0A8T6R6F3"/>
<dbReference type="InterPro" id="IPR043519">
    <property type="entry name" value="NT_sf"/>
</dbReference>